<proteinExistence type="predicted"/>
<dbReference type="AlphaFoldDB" id="A0A8S9JVU3"/>
<reference evidence="1" key="1">
    <citation type="submission" date="2019-12" db="EMBL/GenBank/DDBJ databases">
        <title>Genome sequencing and annotation of Brassica cretica.</title>
        <authorList>
            <person name="Studholme D.J."/>
            <person name="Sarris P.F."/>
        </authorList>
    </citation>
    <scope>NUCLEOTIDE SEQUENCE</scope>
    <source>
        <strain evidence="1">PFS-102/07</strain>
        <tissue evidence="1">Leaf</tissue>
    </source>
</reference>
<sequence>MTSARHIAGKDSIFLYVSLRLRLLGLNTFIDSIKQNIESFSLEHLYRYHAAQQNTELVVGMVRQQFKKHMNETDPKKIQNAARGLINHMFFESEKLTGCKVSQRS</sequence>
<protein>
    <submittedName>
        <fullName evidence="1">Uncharacterized protein</fullName>
    </submittedName>
</protein>
<name>A0A8S9JVU3_BRACR</name>
<dbReference type="PANTHER" id="PTHR47579:SF3">
    <property type="entry name" value="COMPLEX 1 LYR PROTEIN DOMAIN-CONTAINING PROTEIN"/>
    <property type="match status" value="1"/>
</dbReference>
<gene>
    <name evidence="1" type="ORF">F2Q70_00037082</name>
</gene>
<organism evidence="1">
    <name type="scientific">Brassica cretica</name>
    <name type="common">Mustard</name>
    <dbReference type="NCBI Taxonomy" id="69181"/>
    <lineage>
        <taxon>Eukaryota</taxon>
        <taxon>Viridiplantae</taxon>
        <taxon>Streptophyta</taxon>
        <taxon>Embryophyta</taxon>
        <taxon>Tracheophyta</taxon>
        <taxon>Spermatophyta</taxon>
        <taxon>Magnoliopsida</taxon>
        <taxon>eudicotyledons</taxon>
        <taxon>Gunneridae</taxon>
        <taxon>Pentapetalae</taxon>
        <taxon>rosids</taxon>
        <taxon>malvids</taxon>
        <taxon>Brassicales</taxon>
        <taxon>Brassicaceae</taxon>
        <taxon>Brassiceae</taxon>
        <taxon>Brassica</taxon>
    </lineage>
</organism>
<accession>A0A8S9JVU3</accession>
<dbReference type="CDD" id="cd20251">
    <property type="entry name" value="Complex1_LYR_SF"/>
    <property type="match status" value="1"/>
</dbReference>
<evidence type="ECO:0000313" key="1">
    <source>
        <dbReference type="EMBL" id="KAF2586650.1"/>
    </source>
</evidence>
<dbReference type="PANTHER" id="PTHR47579">
    <property type="entry name" value="COMPLEX 1 LYR PROTEIN"/>
    <property type="match status" value="1"/>
</dbReference>
<comment type="caution">
    <text evidence="1">The sequence shown here is derived from an EMBL/GenBank/DDBJ whole genome shotgun (WGS) entry which is preliminary data.</text>
</comment>
<dbReference type="EMBL" id="QGKY02000246">
    <property type="protein sequence ID" value="KAF2586650.1"/>
    <property type="molecule type" value="Genomic_DNA"/>
</dbReference>